<sequence>MTILVDDCRWAHKDHVWCHMVSDTSLEELHDFAEQLGIPPRAFHGDHYDLPQYVRDKATVLGAVEVSSKELVRRLGAAGLRLTAKQRRAFKHQDPPSS</sequence>
<evidence type="ECO:0000313" key="2">
    <source>
        <dbReference type="EMBL" id="CAB4630960.1"/>
    </source>
</evidence>
<evidence type="ECO:0000313" key="3">
    <source>
        <dbReference type="EMBL" id="CAB4680275.1"/>
    </source>
</evidence>
<reference evidence="2" key="1">
    <citation type="submission" date="2020-05" db="EMBL/GenBank/DDBJ databases">
        <authorList>
            <person name="Chiriac C."/>
            <person name="Salcher M."/>
            <person name="Ghai R."/>
            <person name="Kavagutti S V."/>
        </authorList>
    </citation>
    <scope>NUCLEOTIDE SEQUENCE</scope>
</reference>
<organism evidence="2">
    <name type="scientific">freshwater metagenome</name>
    <dbReference type="NCBI Taxonomy" id="449393"/>
    <lineage>
        <taxon>unclassified sequences</taxon>
        <taxon>metagenomes</taxon>
        <taxon>ecological metagenomes</taxon>
    </lineage>
</organism>
<protein>
    <submittedName>
        <fullName evidence="2">Unannotated protein</fullName>
    </submittedName>
</protein>
<dbReference type="InterPro" id="IPR025109">
    <property type="entry name" value="DUF4031"/>
</dbReference>
<dbReference type="Pfam" id="PF13223">
    <property type="entry name" value="DUF4031"/>
    <property type="match status" value="1"/>
</dbReference>
<proteinExistence type="predicted"/>
<dbReference type="EMBL" id="CAEZWV010000033">
    <property type="protein sequence ID" value="CAB4680275.1"/>
    <property type="molecule type" value="Genomic_DNA"/>
</dbReference>
<name>A0A6J6J267_9ZZZZ</name>
<dbReference type="AlphaFoldDB" id="A0A6J6J267"/>
<accession>A0A6J6J267</accession>
<evidence type="ECO:0000259" key="1">
    <source>
        <dbReference type="Pfam" id="PF13223"/>
    </source>
</evidence>
<dbReference type="EMBL" id="CAEZVQ010000023">
    <property type="protein sequence ID" value="CAB4630960.1"/>
    <property type="molecule type" value="Genomic_DNA"/>
</dbReference>
<feature type="domain" description="DUF4031" evidence="1">
    <location>
        <begin position="3"/>
        <end position="76"/>
    </location>
</feature>
<gene>
    <name evidence="2" type="ORF">UFOPK2086_00320</name>
    <name evidence="3" type="ORF">UFOPK2295_01370</name>
</gene>